<reference evidence="1 2" key="1">
    <citation type="journal article" date="2021" name="Elife">
        <title>Chloroplast acquisition without the gene transfer in kleptoplastic sea slugs, Plakobranchus ocellatus.</title>
        <authorList>
            <person name="Maeda T."/>
            <person name="Takahashi S."/>
            <person name="Yoshida T."/>
            <person name="Shimamura S."/>
            <person name="Takaki Y."/>
            <person name="Nagai Y."/>
            <person name="Toyoda A."/>
            <person name="Suzuki Y."/>
            <person name="Arimoto A."/>
            <person name="Ishii H."/>
            <person name="Satoh N."/>
            <person name="Nishiyama T."/>
            <person name="Hasebe M."/>
            <person name="Maruyama T."/>
            <person name="Minagawa J."/>
            <person name="Obokata J."/>
            <person name="Shigenobu S."/>
        </authorList>
    </citation>
    <scope>NUCLEOTIDE SEQUENCE [LARGE SCALE GENOMIC DNA]</scope>
</reference>
<evidence type="ECO:0000313" key="2">
    <source>
        <dbReference type="Proteomes" id="UP000735302"/>
    </source>
</evidence>
<sequence>MSVISRTNWDKEFMHIRTLNDLAHAIVCGTVDSESTLKSSGTLLSQISSVTAIGNDSCPSRAVRLSPDPSSFPSNLFIFLHDRSSRTGGYDDAPRLILVTNFVSLDWSGSVLSSPFLLFYVRTGGVGMLI</sequence>
<name>A0AAV3ZDE4_9GAST</name>
<dbReference type="EMBL" id="BLXT01002252">
    <property type="protein sequence ID" value="GFN92467.1"/>
    <property type="molecule type" value="Genomic_DNA"/>
</dbReference>
<dbReference type="Proteomes" id="UP000735302">
    <property type="component" value="Unassembled WGS sequence"/>
</dbReference>
<proteinExistence type="predicted"/>
<accession>A0AAV3ZDE4</accession>
<protein>
    <submittedName>
        <fullName evidence="1">Uncharacterized protein</fullName>
    </submittedName>
</protein>
<comment type="caution">
    <text evidence="1">The sequence shown here is derived from an EMBL/GenBank/DDBJ whole genome shotgun (WGS) entry which is preliminary data.</text>
</comment>
<organism evidence="1 2">
    <name type="scientific">Plakobranchus ocellatus</name>
    <dbReference type="NCBI Taxonomy" id="259542"/>
    <lineage>
        <taxon>Eukaryota</taxon>
        <taxon>Metazoa</taxon>
        <taxon>Spiralia</taxon>
        <taxon>Lophotrochozoa</taxon>
        <taxon>Mollusca</taxon>
        <taxon>Gastropoda</taxon>
        <taxon>Heterobranchia</taxon>
        <taxon>Euthyneura</taxon>
        <taxon>Panpulmonata</taxon>
        <taxon>Sacoglossa</taxon>
        <taxon>Placobranchoidea</taxon>
        <taxon>Plakobranchidae</taxon>
        <taxon>Plakobranchus</taxon>
    </lineage>
</organism>
<gene>
    <name evidence="1" type="ORF">PoB_001897300</name>
</gene>
<dbReference type="AlphaFoldDB" id="A0AAV3ZDE4"/>
<keyword evidence="2" id="KW-1185">Reference proteome</keyword>
<evidence type="ECO:0000313" key="1">
    <source>
        <dbReference type="EMBL" id="GFN92467.1"/>
    </source>
</evidence>